<feature type="domain" description="Potassium channel voltage dependent KCNQ C-terminal" evidence="16">
    <location>
        <begin position="426"/>
        <end position="587"/>
    </location>
</feature>
<evidence type="ECO:0000256" key="2">
    <source>
        <dbReference type="ARBA" id="ARBA00022448"/>
    </source>
</evidence>
<feature type="transmembrane region" description="Helical" evidence="14">
    <location>
        <begin position="179"/>
        <end position="199"/>
    </location>
</feature>
<dbReference type="Gene3D" id="6.10.140.1910">
    <property type="match status" value="2"/>
</dbReference>
<feature type="region of interest" description="Disordered" evidence="13">
    <location>
        <begin position="388"/>
        <end position="425"/>
    </location>
</feature>
<feature type="transmembrane region" description="Helical" evidence="14">
    <location>
        <begin position="240"/>
        <end position="265"/>
    </location>
</feature>
<evidence type="ECO:0000256" key="6">
    <source>
        <dbReference type="ARBA" id="ARBA00022882"/>
    </source>
</evidence>
<dbReference type="PANTHER" id="PTHR47735:SF9">
    <property type="entry name" value="POTASSIUM VOLTAGE-GATED CHANNEL SUBFAMILY KQT MEMBER 4-LIKE ISOFORM X1"/>
    <property type="match status" value="1"/>
</dbReference>
<comment type="subcellular location">
    <subcellularLocation>
        <location evidence="1">Cell membrane</location>
        <topology evidence="1">Multi-pass membrane protein</topology>
    </subcellularLocation>
</comment>
<proteinExistence type="predicted"/>
<dbReference type="GO" id="GO:0005249">
    <property type="term" value="F:voltage-gated potassium channel activity"/>
    <property type="evidence" value="ECO:0007669"/>
    <property type="project" value="InterPro"/>
</dbReference>
<dbReference type="SUPFAM" id="SSF81324">
    <property type="entry name" value="Voltage-gated potassium channels"/>
    <property type="match status" value="1"/>
</dbReference>
<feature type="compositionally biased region" description="Polar residues" evidence="13">
    <location>
        <begin position="388"/>
        <end position="401"/>
    </location>
</feature>
<dbReference type="InterPro" id="IPR005821">
    <property type="entry name" value="Ion_trans_dom"/>
</dbReference>
<feature type="compositionally biased region" description="Low complexity" evidence="13">
    <location>
        <begin position="690"/>
        <end position="704"/>
    </location>
</feature>
<dbReference type="Proteomes" id="UP001154078">
    <property type="component" value="Chromosome 8"/>
</dbReference>
<evidence type="ECO:0000313" key="18">
    <source>
        <dbReference type="Proteomes" id="UP001154078"/>
    </source>
</evidence>
<feature type="compositionally biased region" description="Polar residues" evidence="13">
    <location>
        <begin position="344"/>
        <end position="359"/>
    </location>
</feature>
<dbReference type="OrthoDB" id="8879391at2759"/>
<dbReference type="PRINTS" id="PR01459">
    <property type="entry name" value="KCNQCHANNEL"/>
</dbReference>
<evidence type="ECO:0000313" key="17">
    <source>
        <dbReference type="EMBL" id="CAH0561886.1"/>
    </source>
</evidence>
<evidence type="ECO:0000256" key="3">
    <source>
        <dbReference type="ARBA" id="ARBA00022475"/>
    </source>
</evidence>
<sequence>MSLLGRPLNYRASRRDARYRRLQSRIYNFLERPRGFAILYHMIVFLIVLTCLTLSVFSTISEYETTAGNILTFTESFVLVWFGVEFGFRVWSSGCRSRYQGYLGRLKFLKSPFCIIDIITILASIITMIYMALYGTQTLPGTALRALRFFQILRMVRMDRRGGTWKLLGSVVYAHRQELITTLYIGFLGLIFASFLVFLAEKDVNKKFSNFAQALWWGVITLCTVGYGDMVPETWPGKIIASFCALLGISFFALPAGILGSGFALKVQQQQRQKHMIRRRQPAAMLIQSLWRCYAADEQSMSIATWKIHQIPQPSPPSRVSSSFKHNASFVSRLPTIRRHKSTSLHSPSTHKNATQRSGRSLVDINASEENLDKPGLKMYPYKLGAGSSSTANGNRNLNASHSEDSVAETMVSKRNSDDEEEEPRYIQLTNQHKSAIRAIRKLKYFVARKKFREALKPYDVKDVIEQYSSGHADLLNRRSSISSDIIFNPDLKAVLMTVLLRSLDNSRFKVRVKDQLLIVSVDVFNSHFKDAIMVSLSLDQILGKQGSKAKDVYASKISLASRVVKVERQVDDIETKIDQLIELYIDDRKRFMPYYFAHHSTPDRSNVPVGSSAPLPTSALKPKPILVDKQSSEPSSPITRFREPPQVSVTRIPMHRGYSDLGNRIKKRVTLSAPYDGEVVIVVPPPPTSSTSAGQSSASTSTAIELSDFSEGNSRTGGDGSDNLDRCQEEDENDQEEEDDEDMEESQIEIEEEEIDVPNDGEEEDEEDDANETSLLCPPKTEIIITPMTLSCPPNREAYSETFNMTHLKPNRNVKEDV</sequence>
<keyword evidence="8 14" id="KW-1133">Transmembrane helix</keyword>
<feature type="region of interest" description="Disordered" evidence="13">
    <location>
        <begin position="335"/>
        <end position="366"/>
    </location>
</feature>
<dbReference type="Pfam" id="PF00520">
    <property type="entry name" value="Ion_trans"/>
    <property type="match status" value="1"/>
</dbReference>
<feature type="transmembrane region" description="Helical" evidence="14">
    <location>
        <begin position="70"/>
        <end position="91"/>
    </location>
</feature>
<feature type="region of interest" description="Disordered" evidence="13">
    <location>
        <begin position="604"/>
        <end position="645"/>
    </location>
</feature>
<dbReference type="InterPro" id="IPR003937">
    <property type="entry name" value="K_chnl_volt-dep_KCNQ"/>
</dbReference>
<keyword evidence="10 14" id="KW-0472">Membrane</keyword>
<evidence type="ECO:0000256" key="1">
    <source>
        <dbReference type="ARBA" id="ARBA00004651"/>
    </source>
</evidence>
<keyword evidence="7" id="KW-0630">Potassium</keyword>
<organism evidence="17 18">
    <name type="scientific">Brassicogethes aeneus</name>
    <name type="common">Rape pollen beetle</name>
    <name type="synonym">Meligethes aeneus</name>
    <dbReference type="NCBI Taxonomy" id="1431903"/>
    <lineage>
        <taxon>Eukaryota</taxon>
        <taxon>Metazoa</taxon>
        <taxon>Ecdysozoa</taxon>
        <taxon>Arthropoda</taxon>
        <taxon>Hexapoda</taxon>
        <taxon>Insecta</taxon>
        <taxon>Pterygota</taxon>
        <taxon>Neoptera</taxon>
        <taxon>Endopterygota</taxon>
        <taxon>Coleoptera</taxon>
        <taxon>Polyphaga</taxon>
        <taxon>Cucujiformia</taxon>
        <taxon>Nitidulidae</taxon>
        <taxon>Meligethinae</taxon>
        <taxon>Brassicogethes</taxon>
    </lineage>
</organism>
<evidence type="ECO:0000256" key="14">
    <source>
        <dbReference type="SAM" id="Phobius"/>
    </source>
</evidence>
<dbReference type="InterPro" id="IPR027359">
    <property type="entry name" value="Volt_channel_dom_sf"/>
</dbReference>
<evidence type="ECO:0000256" key="11">
    <source>
        <dbReference type="ARBA" id="ARBA00023303"/>
    </source>
</evidence>
<evidence type="ECO:0000256" key="8">
    <source>
        <dbReference type="ARBA" id="ARBA00022989"/>
    </source>
</evidence>
<gene>
    <name evidence="17" type="ORF">MELIAE_LOCUS11175</name>
</gene>
<feature type="transmembrane region" description="Helical" evidence="14">
    <location>
        <begin position="35"/>
        <end position="58"/>
    </location>
</feature>
<keyword evidence="11" id="KW-0407">Ion channel</keyword>
<feature type="domain" description="Ion transport" evidence="15">
    <location>
        <begin position="39"/>
        <end position="270"/>
    </location>
</feature>
<protein>
    <submittedName>
        <fullName evidence="17">Uncharacterized protein</fullName>
    </submittedName>
</protein>
<evidence type="ECO:0000256" key="13">
    <source>
        <dbReference type="SAM" id="MobiDB-lite"/>
    </source>
</evidence>
<keyword evidence="18" id="KW-1185">Reference proteome</keyword>
<keyword evidence="2" id="KW-0813">Transport</keyword>
<keyword evidence="3" id="KW-1003">Cell membrane</keyword>
<dbReference type="EMBL" id="OV121139">
    <property type="protein sequence ID" value="CAH0561886.1"/>
    <property type="molecule type" value="Genomic_DNA"/>
</dbReference>
<keyword evidence="6" id="KW-0851">Voltage-gated channel</keyword>
<accession>A0A9P0BEQ9</accession>
<dbReference type="GO" id="GO:0008076">
    <property type="term" value="C:voltage-gated potassium channel complex"/>
    <property type="evidence" value="ECO:0007669"/>
    <property type="project" value="TreeGrafter"/>
</dbReference>
<comment type="catalytic activity">
    <reaction evidence="12">
        <text>K(+)(in) = K(+)(out)</text>
        <dbReference type="Rhea" id="RHEA:29463"/>
        <dbReference type="ChEBI" id="CHEBI:29103"/>
    </reaction>
</comment>
<evidence type="ECO:0000256" key="10">
    <source>
        <dbReference type="ARBA" id="ARBA00023136"/>
    </source>
</evidence>
<feature type="transmembrane region" description="Helical" evidence="14">
    <location>
        <begin position="112"/>
        <end position="133"/>
    </location>
</feature>
<keyword evidence="4" id="KW-0633">Potassium transport</keyword>
<keyword evidence="9" id="KW-0406">Ion transport</keyword>
<dbReference type="FunFam" id="1.10.287.70:FF:000016">
    <property type="entry name" value="Putative potassium voltage-gated channel subfamily KQT member 2"/>
    <property type="match status" value="1"/>
</dbReference>
<dbReference type="AlphaFoldDB" id="A0A9P0BEQ9"/>
<dbReference type="Gene3D" id="1.20.120.350">
    <property type="entry name" value="Voltage-gated potassium channels. Chain C"/>
    <property type="match status" value="1"/>
</dbReference>
<evidence type="ECO:0000256" key="5">
    <source>
        <dbReference type="ARBA" id="ARBA00022692"/>
    </source>
</evidence>
<dbReference type="Gene3D" id="1.10.287.70">
    <property type="match status" value="1"/>
</dbReference>
<reference evidence="17" key="1">
    <citation type="submission" date="2021-12" db="EMBL/GenBank/DDBJ databases">
        <authorList>
            <person name="King R."/>
        </authorList>
    </citation>
    <scope>NUCLEOTIDE SEQUENCE</scope>
</reference>
<feature type="compositionally biased region" description="Acidic residues" evidence="13">
    <location>
        <begin position="729"/>
        <end position="772"/>
    </location>
</feature>
<evidence type="ECO:0000256" key="4">
    <source>
        <dbReference type="ARBA" id="ARBA00022538"/>
    </source>
</evidence>
<evidence type="ECO:0000256" key="7">
    <source>
        <dbReference type="ARBA" id="ARBA00022958"/>
    </source>
</evidence>
<evidence type="ECO:0000259" key="16">
    <source>
        <dbReference type="Pfam" id="PF03520"/>
    </source>
</evidence>
<feature type="region of interest" description="Disordered" evidence="13">
    <location>
        <begin position="683"/>
        <end position="778"/>
    </location>
</feature>
<dbReference type="Pfam" id="PF03520">
    <property type="entry name" value="KCNQ_channel"/>
    <property type="match status" value="1"/>
</dbReference>
<evidence type="ECO:0000256" key="12">
    <source>
        <dbReference type="ARBA" id="ARBA00034430"/>
    </source>
</evidence>
<dbReference type="PRINTS" id="PR00169">
    <property type="entry name" value="KCHANNEL"/>
</dbReference>
<dbReference type="FunFam" id="1.20.120.350:FF:000017">
    <property type="entry name" value="potassium voltage-gated channel subfamily KQT member 1"/>
    <property type="match status" value="1"/>
</dbReference>
<evidence type="ECO:0000256" key="9">
    <source>
        <dbReference type="ARBA" id="ARBA00023065"/>
    </source>
</evidence>
<name>A0A9P0BEQ9_BRAAE</name>
<keyword evidence="5 14" id="KW-0812">Transmembrane</keyword>
<dbReference type="InterPro" id="IPR013821">
    <property type="entry name" value="K_chnl_volt-dep_KCNQ_C"/>
</dbReference>
<dbReference type="PANTHER" id="PTHR47735">
    <property type="entry name" value="POTASSIUM VOLTAGE-GATED CHANNEL SUBFAMILY KQT MEMBER 4"/>
    <property type="match status" value="1"/>
</dbReference>
<evidence type="ECO:0000259" key="15">
    <source>
        <dbReference type="Pfam" id="PF00520"/>
    </source>
</evidence>